<dbReference type="PROSITE" id="PS50075">
    <property type="entry name" value="CARRIER"/>
    <property type="match status" value="1"/>
</dbReference>
<dbReference type="STRING" id="1915.SLINC_5896"/>
<accession>A0A1B1MHN0</accession>
<dbReference type="InterPro" id="IPR020845">
    <property type="entry name" value="AMP-binding_CS"/>
</dbReference>
<protein>
    <submittedName>
        <fullName evidence="5">Amino acid adenylation domain-containing protein</fullName>
    </submittedName>
</protein>
<dbReference type="InterPro" id="IPR020806">
    <property type="entry name" value="PKS_PP-bd"/>
</dbReference>
<evidence type="ECO:0000313" key="5">
    <source>
        <dbReference type="EMBL" id="ANS68120.1"/>
    </source>
</evidence>
<dbReference type="Gene3D" id="3.40.50.1820">
    <property type="entry name" value="alpha/beta hydrolase"/>
    <property type="match status" value="1"/>
</dbReference>
<dbReference type="SMART" id="SM00823">
    <property type="entry name" value="PKS_PP"/>
    <property type="match status" value="1"/>
</dbReference>
<dbReference type="InterPro" id="IPR042099">
    <property type="entry name" value="ANL_N_sf"/>
</dbReference>
<dbReference type="SUPFAM" id="SSF52777">
    <property type="entry name" value="CoA-dependent acyltransferases"/>
    <property type="match status" value="2"/>
</dbReference>
<dbReference type="CDD" id="cd19539">
    <property type="entry name" value="SgcC5_NRPS-like"/>
    <property type="match status" value="1"/>
</dbReference>
<gene>
    <name evidence="5" type="ORF">SLINC_5896</name>
</gene>
<dbReference type="OrthoDB" id="2472181at2"/>
<dbReference type="Gene3D" id="3.40.50.12780">
    <property type="entry name" value="N-terminal domain of ligase-like"/>
    <property type="match status" value="1"/>
</dbReference>
<dbReference type="SUPFAM" id="SSF53474">
    <property type="entry name" value="alpha/beta-Hydrolases"/>
    <property type="match status" value="1"/>
</dbReference>
<dbReference type="Pfam" id="PF00975">
    <property type="entry name" value="Thioesterase"/>
    <property type="match status" value="1"/>
</dbReference>
<dbReference type="Pfam" id="PF00550">
    <property type="entry name" value="PP-binding"/>
    <property type="match status" value="1"/>
</dbReference>
<dbReference type="PANTHER" id="PTHR45527:SF1">
    <property type="entry name" value="FATTY ACID SYNTHASE"/>
    <property type="match status" value="1"/>
</dbReference>
<dbReference type="InterPro" id="IPR029058">
    <property type="entry name" value="AB_hydrolase_fold"/>
</dbReference>
<dbReference type="InterPro" id="IPR009081">
    <property type="entry name" value="PP-bd_ACP"/>
</dbReference>
<dbReference type="NCBIfam" id="TIGR01733">
    <property type="entry name" value="AA-adenyl-dom"/>
    <property type="match status" value="1"/>
</dbReference>
<evidence type="ECO:0000256" key="1">
    <source>
        <dbReference type="ARBA" id="ARBA00001957"/>
    </source>
</evidence>
<comment type="cofactor">
    <cofactor evidence="1">
        <name>pantetheine 4'-phosphate</name>
        <dbReference type="ChEBI" id="CHEBI:47942"/>
    </cofactor>
</comment>
<evidence type="ECO:0000313" key="6">
    <source>
        <dbReference type="Proteomes" id="UP000092598"/>
    </source>
</evidence>
<dbReference type="InterPro" id="IPR010071">
    <property type="entry name" value="AA_adenyl_dom"/>
</dbReference>
<dbReference type="InterPro" id="IPR000873">
    <property type="entry name" value="AMP-dep_synth/lig_dom"/>
</dbReference>
<dbReference type="Proteomes" id="UP000092598">
    <property type="component" value="Chromosome"/>
</dbReference>
<dbReference type="AlphaFoldDB" id="A0A1B1MHN0"/>
<dbReference type="Pfam" id="PF00501">
    <property type="entry name" value="AMP-binding"/>
    <property type="match status" value="1"/>
</dbReference>
<dbReference type="GO" id="GO:0008610">
    <property type="term" value="P:lipid biosynthetic process"/>
    <property type="evidence" value="ECO:0007669"/>
    <property type="project" value="UniProtKB-ARBA"/>
</dbReference>
<evidence type="ECO:0000256" key="3">
    <source>
        <dbReference type="ARBA" id="ARBA00022553"/>
    </source>
</evidence>
<dbReference type="InterPro" id="IPR036736">
    <property type="entry name" value="ACP-like_sf"/>
</dbReference>
<dbReference type="SUPFAM" id="SSF56801">
    <property type="entry name" value="Acetyl-CoA synthetase-like"/>
    <property type="match status" value="1"/>
</dbReference>
<dbReference type="GO" id="GO:0005737">
    <property type="term" value="C:cytoplasm"/>
    <property type="evidence" value="ECO:0007669"/>
    <property type="project" value="TreeGrafter"/>
</dbReference>
<dbReference type="PANTHER" id="PTHR45527">
    <property type="entry name" value="NONRIBOSOMAL PEPTIDE SYNTHETASE"/>
    <property type="match status" value="1"/>
</dbReference>
<dbReference type="InterPro" id="IPR023213">
    <property type="entry name" value="CAT-like_dom_sf"/>
</dbReference>
<dbReference type="GO" id="GO:0043041">
    <property type="term" value="P:amino acid activation for nonribosomal peptide biosynthetic process"/>
    <property type="evidence" value="ECO:0007669"/>
    <property type="project" value="TreeGrafter"/>
</dbReference>
<dbReference type="PATRIC" id="fig|1915.4.peg.6530"/>
<feature type="region of interest" description="Disordered" evidence="4">
    <location>
        <begin position="958"/>
        <end position="979"/>
    </location>
</feature>
<organism evidence="5 6">
    <name type="scientific">Streptomyces lincolnensis</name>
    <dbReference type="NCBI Taxonomy" id="1915"/>
    <lineage>
        <taxon>Bacteria</taxon>
        <taxon>Bacillati</taxon>
        <taxon>Actinomycetota</taxon>
        <taxon>Actinomycetes</taxon>
        <taxon>Kitasatosporales</taxon>
        <taxon>Streptomycetaceae</taxon>
        <taxon>Streptomyces</taxon>
    </lineage>
</organism>
<feature type="compositionally biased region" description="Low complexity" evidence="4">
    <location>
        <begin position="964"/>
        <end position="978"/>
    </location>
</feature>
<dbReference type="Pfam" id="PF13193">
    <property type="entry name" value="AMP-binding_C"/>
    <property type="match status" value="1"/>
</dbReference>
<sequence>MSRIETPLSFGQQRIWFVEQVAPGNVAYLNPDVRVLRGALVVEALDTAVRTVVGRHDALRTRITPATGAREPMQWVEEKTGPVLEVVEMSAPDHSTEALRPAIETFVREAADRPFDLAGESPMRTYLLRWSPTLHVLVVIGHHIALDGWSLTNVIDEIALFYNRAVGATDQEPREVTVQYPEFAAWQREHLDEDRIREEVEFWRGYLEGAPAETELPWDRPRPERRDMTGTVLNLMLPDEVYGAARQLSSTARCTLYMVLAAALSVVLTRYSDQRDVVLGTPVAGRSRTEFESTVGLFLNLISVRVQVDDDASFLDLLKSTRRSSLQAIQHQELPFDQVLQGLSVQRSDTVSPLFQVSLSVANLPDLPFELAGLEPAEHIWVELAGARYDLTTTFVPEGEGLRLRLQYDTARFDESTVRALVSHVSQVLLQAAGTPTVRVADLDLASEEEKRRVLAFSGVDTVDAAARPVPDVLTRFDRAVQTWPDRLAAQAGADTLTFRELDRDAGLLADALAAEGVGRGDVVAVRLPRGLDLLATVLGVWKLGAVFLPVDAAHPEQRVAFVLGDAGAALVVTDTGTGTVAGVRAITPADLRARPAERAPRPEAESDIDAGTTAYIMYTSGSTGDPKGVAVARTALSAFCEAAVDLVRMTPEDVSLALTTPSFDISLLEYLVPLLAAASVRLLPEGATDPAAVRRALERTPPVTFVGGTPTVWKSLRDAGVEVADGTRLMLGGEPLPGEFATHLDGRGLTYWNFYGPTEATVYCTVRTSDEGTRTDTALVDTASCVGAPFGLNRAYVLDASYRPCPVNVPGEIFLAGPQVAQGYVGQPELTASRFPLDRIAADGYRRYRTGDAGRWDAEGRLRFLGRLDTQVKVRGFRVELEEIEKRLARCPGVGDAVVGVDPETGDRLIAGVIPDGDTPPDPARLREWLAETLPEYMIPSVYTTLTALPMSASGKLDRRRLGTPTAPAPAADLDGGSPHEQLVRGVFRDLLGRDDIGRDSNFFELGGHSLLAVQMVLRFQDMFGVTLETAEVFRYPTPRTFAERLGRPAFVREPAVPLRTAGGDPTVVCLPPLSGTAWSFVQLLPYLPKHMPVHGVLSPLLEAQGRTAEPAALLAEFVEAVESVDVLGPVVLVGWSVGAALAPAVAAELQDRGFEIEHVVMFDAADVDLDGPTPRVDCGLTHFLAADRASALDPQYWEGLFKGATQTITTGAPHLRMLDPDMLAESGPRLRETLGEFGQ</sequence>
<dbReference type="Gene3D" id="3.30.559.30">
    <property type="entry name" value="Nonribosomal peptide synthetase, condensation domain"/>
    <property type="match status" value="1"/>
</dbReference>
<dbReference type="EMBL" id="CP016438">
    <property type="protein sequence ID" value="ANS68120.1"/>
    <property type="molecule type" value="Genomic_DNA"/>
</dbReference>
<keyword evidence="2" id="KW-0596">Phosphopantetheine</keyword>
<keyword evidence="3" id="KW-0597">Phosphoprotein</keyword>
<dbReference type="Gene3D" id="3.30.300.30">
    <property type="match status" value="1"/>
</dbReference>
<dbReference type="GO" id="GO:0031177">
    <property type="term" value="F:phosphopantetheine binding"/>
    <property type="evidence" value="ECO:0007669"/>
    <property type="project" value="InterPro"/>
</dbReference>
<dbReference type="PROSITE" id="PS00455">
    <property type="entry name" value="AMP_BINDING"/>
    <property type="match status" value="1"/>
</dbReference>
<dbReference type="KEGG" id="sls:SLINC_5896"/>
<keyword evidence="6" id="KW-1185">Reference proteome</keyword>
<dbReference type="RefSeq" id="WP_067440063.1">
    <property type="nucleotide sequence ID" value="NZ_CP016438.1"/>
</dbReference>
<dbReference type="Pfam" id="PF00668">
    <property type="entry name" value="Condensation"/>
    <property type="match status" value="1"/>
</dbReference>
<dbReference type="GO" id="GO:0044550">
    <property type="term" value="P:secondary metabolite biosynthetic process"/>
    <property type="evidence" value="ECO:0007669"/>
    <property type="project" value="TreeGrafter"/>
</dbReference>
<evidence type="ECO:0000256" key="4">
    <source>
        <dbReference type="SAM" id="MobiDB-lite"/>
    </source>
</evidence>
<dbReference type="GO" id="GO:0003824">
    <property type="term" value="F:catalytic activity"/>
    <property type="evidence" value="ECO:0007669"/>
    <property type="project" value="InterPro"/>
</dbReference>
<dbReference type="InterPro" id="IPR001031">
    <property type="entry name" value="Thioesterase"/>
</dbReference>
<dbReference type="GO" id="GO:0017000">
    <property type="term" value="P:antibiotic biosynthetic process"/>
    <property type="evidence" value="ECO:0007669"/>
    <property type="project" value="UniProtKB-ARBA"/>
</dbReference>
<evidence type="ECO:0000256" key="2">
    <source>
        <dbReference type="ARBA" id="ARBA00022450"/>
    </source>
</evidence>
<dbReference type="CDD" id="cd05930">
    <property type="entry name" value="A_NRPS"/>
    <property type="match status" value="1"/>
</dbReference>
<reference evidence="5 6" key="1">
    <citation type="submission" date="2016-07" db="EMBL/GenBank/DDBJ databases">
        <title>Enhancement of antibiotic productionsby engineered nitrateutilization in actinobacteria.</title>
        <authorList>
            <person name="Meng S.C."/>
        </authorList>
    </citation>
    <scope>NUCLEOTIDE SEQUENCE [LARGE SCALE GENOMIC DNA]</scope>
    <source>
        <strain evidence="5 6">NRRL 2936</strain>
    </source>
</reference>
<dbReference type="SUPFAM" id="SSF47336">
    <property type="entry name" value="ACP-like"/>
    <property type="match status" value="1"/>
</dbReference>
<dbReference type="Gene3D" id="3.30.559.10">
    <property type="entry name" value="Chloramphenicol acetyltransferase-like domain"/>
    <property type="match status" value="1"/>
</dbReference>
<name>A0A1B1MHN0_STRLN</name>
<dbReference type="InterPro" id="IPR045851">
    <property type="entry name" value="AMP-bd_C_sf"/>
</dbReference>
<proteinExistence type="predicted"/>
<dbReference type="InterPro" id="IPR025110">
    <property type="entry name" value="AMP-bd_C"/>
</dbReference>
<dbReference type="InterPro" id="IPR001242">
    <property type="entry name" value="Condensation_dom"/>
</dbReference>